<evidence type="ECO:0000313" key="2">
    <source>
        <dbReference type="Proteomes" id="UP000287651"/>
    </source>
</evidence>
<dbReference type="Proteomes" id="UP000287651">
    <property type="component" value="Unassembled WGS sequence"/>
</dbReference>
<accession>A0A426YSM0</accession>
<dbReference type="EMBL" id="AMZH03010468">
    <property type="protein sequence ID" value="RRT54695.1"/>
    <property type="molecule type" value="Genomic_DNA"/>
</dbReference>
<comment type="caution">
    <text evidence="1">The sequence shown here is derived from an EMBL/GenBank/DDBJ whole genome shotgun (WGS) entry which is preliminary data.</text>
</comment>
<gene>
    <name evidence="1" type="ORF">B296_00027644</name>
</gene>
<name>A0A426YSM0_ENSVE</name>
<reference evidence="1 2" key="1">
    <citation type="journal article" date="2014" name="Agronomy (Basel)">
        <title>A Draft Genome Sequence for Ensete ventricosum, the Drought-Tolerant Tree Against Hunger.</title>
        <authorList>
            <person name="Harrison J."/>
            <person name="Moore K.A."/>
            <person name="Paszkiewicz K."/>
            <person name="Jones T."/>
            <person name="Grant M."/>
            <person name="Ambacheew D."/>
            <person name="Muzemil S."/>
            <person name="Studholme D.J."/>
        </authorList>
    </citation>
    <scope>NUCLEOTIDE SEQUENCE [LARGE SCALE GENOMIC DNA]</scope>
</reference>
<evidence type="ECO:0000313" key="1">
    <source>
        <dbReference type="EMBL" id="RRT54695.1"/>
    </source>
</evidence>
<proteinExistence type="predicted"/>
<protein>
    <submittedName>
        <fullName evidence="1">Uncharacterized protein</fullName>
    </submittedName>
</protein>
<organism evidence="1 2">
    <name type="scientific">Ensete ventricosum</name>
    <name type="common">Abyssinian banana</name>
    <name type="synonym">Musa ensete</name>
    <dbReference type="NCBI Taxonomy" id="4639"/>
    <lineage>
        <taxon>Eukaryota</taxon>
        <taxon>Viridiplantae</taxon>
        <taxon>Streptophyta</taxon>
        <taxon>Embryophyta</taxon>
        <taxon>Tracheophyta</taxon>
        <taxon>Spermatophyta</taxon>
        <taxon>Magnoliopsida</taxon>
        <taxon>Liliopsida</taxon>
        <taxon>Zingiberales</taxon>
        <taxon>Musaceae</taxon>
        <taxon>Ensete</taxon>
    </lineage>
</organism>
<dbReference type="AlphaFoldDB" id="A0A426YSM0"/>
<sequence>MESQREAVRQGKKGTVAVSDYVAAGGSVDQGGTTTVSSCEGCGKGLRRGCVVAIVAGEAECCSRGWRGLQQGTTVQLCGSKMATIGEIAKEAGEGRVNDDNNKGYNRGGRLLAADGSAIDAVG</sequence>